<organism evidence="6 7">
    <name type="scientific">Bacteroides xylanisolvens</name>
    <dbReference type="NCBI Taxonomy" id="371601"/>
    <lineage>
        <taxon>Bacteria</taxon>
        <taxon>Pseudomonadati</taxon>
        <taxon>Bacteroidota</taxon>
        <taxon>Bacteroidia</taxon>
        <taxon>Bacteroidales</taxon>
        <taxon>Bacteroidaceae</taxon>
        <taxon>Bacteroides</taxon>
    </lineage>
</organism>
<evidence type="ECO:0000256" key="4">
    <source>
        <dbReference type="PROSITE-ProRule" id="PRU01248"/>
    </source>
</evidence>
<evidence type="ECO:0000259" key="5">
    <source>
        <dbReference type="PROSITE" id="PS51900"/>
    </source>
</evidence>
<dbReference type="GO" id="GO:0003677">
    <property type="term" value="F:DNA binding"/>
    <property type="evidence" value="ECO:0007669"/>
    <property type="project" value="UniProtKB-UniRule"/>
</dbReference>
<gene>
    <name evidence="6" type="ORF">K8V07_20525</name>
</gene>
<accession>A0A921IAR3</accession>
<name>A0A921IAR3_9BACE</name>
<dbReference type="InterPro" id="IPR010998">
    <property type="entry name" value="Integrase_recombinase_N"/>
</dbReference>
<dbReference type="Gene3D" id="1.10.443.10">
    <property type="entry name" value="Intergrase catalytic core"/>
    <property type="match status" value="1"/>
</dbReference>
<dbReference type="EMBL" id="DYVL01000226">
    <property type="protein sequence ID" value="HJG14295.1"/>
    <property type="molecule type" value="Genomic_DNA"/>
</dbReference>
<dbReference type="GO" id="GO:0006310">
    <property type="term" value="P:DNA recombination"/>
    <property type="evidence" value="ECO:0007669"/>
    <property type="project" value="UniProtKB-KW"/>
</dbReference>
<dbReference type="Proteomes" id="UP000747074">
    <property type="component" value="Unassembled WGS sequence"/>
</dbReference>
<sequence length="432" mass="49967">MLTIRAEVLRAGLKNDGTYNIKIRLTYNREVKRLSTNLFATQADITRSLKLKDGTPVKLATDKLIHSYQEICTKLQLDTQNYTLDDIIAHLKGERRKSQEIDFIQFSREWIAHTTIKGAENYTTALNAFVAFLGKEELNISQLNKGLLEKFTSYINAKREAKVKELIKQGKRVPSNRAVSLYLGSIRHLFNEAKMRYNDYDRNIIIISNSPFENFKIPKQEATRKRAIAASLIKKIYNLPYQYTSKGTEIQGRYNLAKDCFILSFCLIGMNSADLYYCSEMEENIITYYRTKTASRRNDKAKMRVEVPTIIMHLLDKYKDTTGQRLFNFYHSYSTADSFNKAINYGLKEIGKLLKIDDLEYYAARHSWATLAVNKVGIDKYTVHAALNHIDEAMKVTDIYIERDFKIENEANKKVVEYVFGSYSELPSPEVK</sequence>
<feature type="domain" description="Core-binding (CB)" evidence="5">
    <location>
        <begin position="101"/>
        <end position="194"/>
    </location>
</feature>
<dbReference type="PANTHER" id="PTHR30349">
    <property type="entry name" value="PHAGE INTEGRASE-RELATED"/>
    <property type="match status" value="1"/>
</dbReference>
<keyword evidence="3" id="KW-0233">DNA recombination</keyword>
<keyword evidence="1" id="KW-0229">DNA integration</keyword>
<dbReference type="SUPFAM" id="SSF56349">
    <property type="entry name" value="DNA breaking-rejoining enzymes"/>
    <property type="match status" value="1"/>
</dbReference>
<dbReference type="Pfam" id="PF13102">
    <property type="entry name" value="Phage_int_SAM_5"/>
    <property type="match status" value="1"/>
</dbReference>
<dbReference type="PANTHER" id="PTHR30349:SF64">
    <property type="entry name" value="PROPHAGE INTEGRASE INTD-RELATED"/>
    <property type="match status" value="1"/>
</dbReference>
<evidence type="ECO:0000256" key="1">
    <source>
        <dbReference type="ARBA" id="ARBA00022908"/>
    </source>
</evidence>
<keyword evidence="2 4" id="KW-0238">DNA-binding</keyword>
<protein>
    <submittedName>
        <fullName evidence="6">Site-specific integrase</fullName>
    </submittedName>
</protein>
<dbReference type="InterPro" id="IPR044068">
    <property type="entry name" value="CB"/>
</dbReference>
<comment type="caution">
    <text evidence="6">The sequence shown here is derived from an EMBL/GenBank/DDBJ whole genome shotgun (WGS) entry which is preliminary data.</text>
</comment>
<evidence type="ECO:0000256" key="2">
    <source>
        <dbReference type="ARBA" id="ARBA00023125"/>
    </source>
</evidence>
<dbReference type="PROSITE" id="PS51900">
    <property type="entry name" value="CB"/>
    <property type="match status" value="1"/>
</dbReference>
<evidence type="ECO:0000313" key="6">
    <source>
        <dbReference type="EMBL" id="HJG14295.1"/>
    </source>
</evidence>
<dbReference type="InterPro" id="IPR013762">
    <property type="entry name" value="Integrase-like_cat_sf"/>
</dbReference>
<dbReference type="GO" id="GO:0015074">
    <property type="term" value="P:DNA integration"/>
    <property type="evidence" value="ECO:0007669"/>
    <property type="project" value="UniProtKB-KW"/>
</dbReference>
<dbReference type="Gene3D" id="1.10.150.130">
    <property type="match status" value="1"/>
</dbReference>
<reference evidence="6" key="2">
    <citation type="submission" date="2021-09" db="EMBL/GenBank/DDBJ databases">
        <authorList>
            <person name="Gilroy R."/>
        </authorList>
    </citation>
    <scope>NUCLEOTIDE SEQUENCE</scope>
    <source>
        <strain evidence="6">CHK154-13316</strain>
    </source>
</reference>
<reference evidence="6" key="1">
    <citation type="journal article" date="2021" name="PeerJ">
        <title>Extensive microbial diversity within the chicken gut microbiome revealed by metagenomics and culture.</title>
        <authorList>
            <person name="Gilroy R."/>
            <person name="Ravi A."/>
            <person name="Getino M."/>
            <person name="Pursley I."/>
            <person name="Horton D.L."/>
            <person name="Alikhan N.F."/>
            <person name="Baker D."/>
            <person name="Gharbi K."/>
            <person name="Hall N."/>
            <person name="Watson M."/>
            <person name="Adriaenssens E.M."/>
            <person name="Foster-Nyarko E."/>
            <person name="Jarju S."/>
            <person name="Secka A."/>
            <person name="Antonio M."/>
            <person name="Oren A."/>
            <person name="Chaudhuri R.R."/>
            <person name="La Ragione R."/>
            <person name="Hildebrand F."/>
            <person name="Pallen M.J."/>
        </authorList>
    </citation>
    <scope>NUCLEOTIDE SEQUENCE</scope>
    <source>
        <strain evidence="6">CHK154-13316</strain>
    </source>
</reference>
<proteinExistence type="predicted"/>
<dbReference type="AlphaFoldDB" id="A0A921IAR3"/>
<dbReference type="InterPro" id="IPR011010">
    <property type="entry name" value="DNA_brk_join_enz"/>
</dbReference>
<dbReference type="InterPro" id="IPR050090">
    <property type="entry name" value="Tyrosine_recombinase_XerCD"/>
</dbReference>
<dbReference type="InterPro" id="IPR025269">
    <property type="entry name" value="SAM-like_dom"/>
</dbReference>
<evidence type="ECO:0000313" key="7">
    <source>
        <dbReference type="Proteomes" id="UP000747074"/>
    </source>
</evidence>
<evidence type="ECO:0000256" key="3">
    <source>
        <dbReference type="ARBA" id="ARBA00023172"/>
    </source>
</evidence>